<dbReference type="EMBL" id="LXQA010623286">
    <property type="protein sequence ID" value="MCI62676.1"/>
    <property type="molecule type" value="Genomic_DNA"/>
</dbReference>
<keyword evidence="2" id="KW-1185">Reference proteome</keyword>
<protein>
    <submittedName>
        <fullName evidence="1">Uncharacterized protein</fullName>
    </submittedName>
</protein>
<comment type="caution">
    <text evidence="1">The sequence shown here is derived from an EMBL/GenBank/DDBJ whole genome shotgun (WGS) entry which is preliminary data.</text>
</comment>
<dbReference type="AlphaFoldDB" id="A0A392TRC4"/>
<evidence type="ECO:0000313" key="2">
    <source>
        <dbReference type="Proteomes" id="UP000265520"/>
    </source>
</evidence>
<reference evidence="1 2" key="1">
    <citation type="journal article" date="2018" name="Front. Plant Sci.">
        <title>Red Clover (Trifolium pratense) and Zigzag Clover (T. medium) - A Picture of Genomic Similarities and Differences.</title>
        <authorList>
            <person name="Dluhosova J."/>
            <person name="Istvanek J."/>
            <person name="Nedelnik J."/>
            <person name="Repkova J."/>
        </authorList>
    </citation>
    <scope>NUCLEOTIDE SEQUENCE [LARGE SCALE GENOMIC DNA]</scope>
    <source>
        <strain evidence="2">cv. 10/8</strain>
        <tissue evidence="1">Leaf</tissue>
    </source>
</reference>
<organism evidence="1 2">
    <name type="scientific">Trifolium medium</name>
    <dbReference type="NCBI Taxonomy" id="97028"/>
    <lineage>
        <taxon>Eukaryota</taxon>
        <taxon>Viridiplantae</taxon>
        <taxon>Streptophyta</taxon>
        <taxon>Embryophyta</taxon>
        <taxon>Tracheophyta</taxon>
        <taxon>Spermatophyta</taxon>
        <taxon>Magnoliopsida</taxon>
        <taxon>eudicotyledons</taxon>
        <taxon>Gunneridae</taxon>
        <taxon>Pentapetalae</taxon>
        <taxon>rosids</taxon>
        <taxon>fabids</taxon>
        <taxon>Fabales</taxon>
        <taxon>Fabaceae</taxon>
        <taxon>Papilionoideae</taxon>
        <taxon>50 kb inversion clade</taxon>
        <taxon>NPAAA clade</taxon>
        <taxon>Hologalegina</taxon>
        <taxon>IRL clade</taxon>
        <taxon>Trifolieae</taxon>
        <taxon>Trifolium</taxon>
    </lineage>
</organism>
<name>A0A392TRC4_9FABA</name>
<proteinExistence type="predicted"/>
<feature type="non-terminal residue" evidence="1">
    <location>
        <position position="1"/>
    </location>
</feature>
<evidence type="ECO:0000313" key="1">
    <source>
        <dbReference type="EMBL" id="MCI62676.1"/>
    </source>
</evidence>
<accession>A0A392TRC4</accession>
<sequence length="81" mass="8719">FGDSDCLCVMMPSSIPDMSLGCHANRSTLHLSNLTILSSSEGSRLFPSLLFDEDGCLSIFPSAHLQGLLVLLGNPPWDQDP</sequence>
<dbReference type="Proteomes" id="UP000265520">
    <property type="component" value="Unassembled WGS sequence"/>
</dbReference>